<dbReference type="GO" id="GO:0016705">
    <property type="term" value="F:oxidoreductase activity, acting on paired donors, with incorporation or reduction of molecular oxygen"/>
    <property type="evidence" value="ECO:0007669"/>
    <property type="project" value="InterPro"/>
</dbReference>
<evidence type="ECO:0000256" key="7">
    <source>
        <dbReference type="ARBA" id="ARBA00023002"/>
    </source>
</evidence>
<dbReference type="PANTHER" id="PTHR11903">
    <property type="entry name" value="PROSTAGLANDIN G/H SYNTHASE"/>
    <property type="match status" value="1"/>
</dbReference>
<dbReference type="PROSITE" id="PS00086">
    <property type="entry name" value="CYTOCHROME_P450"/>
    <property type="match status" value="1"/>
</dbReference>
<keyword evidence="6" id="KW-0223">Dioxygenase</keyword>
<dbReference type="GO" id="GO:0004601">
    <property type="term" value="F:peroxidase activity"/>
    <property type="evidence" value="ECO:0007669"/>
    <property type="project" value="UniProtKB-KW"/>
</dbReference>
<dbReference type="PROSITE" id="PS50292">
    <property type="entry name" value="PEROXIDASE_3"/>
    <property type="match status" value="1"/>
</dbReference>
<evidence type="ECO:0000256" key="4">
    <source>
        <dbReference type="ARBA" id="ARBA00022559"/>
    </source>
</evidence>
<dbReference type="SUPFAM" id="SSF48264">
    <property type="entry name" value="Cytochrome P450"/>
    <property type="match status" value="1"/>
</dbReference>
<evidence type="ECO:0000256" key="3">
    <source>
        <dbReference type="ARBA" id="ARBA00013239"/>
    </source>
</evidence>
<dbReference type="PROSITE" id="PS00018">
    <property type="entry name" value="EF_HAND_1"/>
    <property type="match status" value="1"/>
</dbReference>
<dbReference type="InterPro" id="IPR037120">
    <property type="entry name" value="Haem_peroxidase_sf_animal"/>
</dbReference>
<dbReference type="EMBL" id="MU004183">
    <property type="protein sequence ID" value="KAF2500892.1"/>
    <property type="molecule type" value="Genomic_DNA"/>
</dbReference>
<dbReference type="GO" id="GO:0016853">
    <property type="term" value="F:isomerase activity"/>
    <property type="evidence" value="ECO:0007669"/>
    <property type="project" value="UniProtKB-KW"/>
</dbReference>
<keyword evidence="10" id="KW-0349">Heme</keyword>
<proteinExistence type="predicted"/>
<gene>
    <name evidence="11" type="ORF">BU16DRAFT_452514</name>
</gene>
<reference evidence="11" key="1">
    <citation type="journal article" date="2020" name="Stud. Mycol.">
        <title>101 Dothideomycetes genomes: a test case for predicting lifestyles and emergence of pathogens.</title>
        <authorList>
            <person name="Haridas S."/>
            <person name="Albert R."/>
            <person name="Binder M."/>
            <person name="Bloem J."/>
            <person name="Labutti K."/>
            <person name="Salamov A."/>
            <person name="Andreopoulos B."/>
            <person name="Baker S."/>
            <person name="Barry K."/>
            <person name="Bills G."/>
            <person name="Bluhm B."/>
            <person name="Cannon C."/>
            <person name="Castanera R."/>
            <person name="Culley D."/>
            <person name="Daum C."/>
            <person name="Ezra D."/>
            <person name="Gonzalez J."/>
            <person name="Henrissat B."/>
            <person name="Kuo A."/>
            <person name="Liang C."/>
            <person name="Lipzen A."/>
            <person name="Lutzoni F."/>
            <person name="Magnuson J."/>
            <person name="Mondo S."/>
            <person name="Nolan M."/>
            <person name="Ohm R."/>
            <person name="Pangilinan J."/>
            <person name="Park H.-J."/>
            <person name="Ramirez L."/>
            <person name="Alfaro M."/>
            <person name="Sun H."/>
            <person name="Tritt A."/>
            <person name="Yoshinaga Y."/>
            <person name="Zwiers L.-H."/>
            <person name="Turgeon B."/>
            <person name="Goodwin S."/>
            <person name="Spatafora J."/>
            <person name="Crous P."/>
            <person name="Grigoriev I."/>
        </authorList>
    </citation>
    <scope>NUCLEOTIDE SEQUENCE</scope>
    <source>
        <strain evidence="11">CBS 269.34</strain>
    </source>
</reference>
<dbReference type="GO" id="GO:0006631">
    <property type="term" value="P:fatty acid metabolic process"/>
    <property type="evidence" value="ECO:0007669"/>
    <property type="project" value="UniProtKB-ARBA"/>
</dbReference>
<dbReference type="InterPro" id="IPR010255">
    <property type="entry name" value="Haem_peroxidase_sf"/>
</dbReference>
<evidence type="ECO:0000256" key="6">
    <source>
        <dbReference type="ARBA" id="ARBA00022964"/>
    </source>
</evidence>
<dbReference type="Pfam" id="PF00067">
    <property type="entry name" value="p450"/>
    <property type="match status" value="1"/>
</dbReference>
<keyword evidence="5 10" id="KW-0479">Metal-binding</keyword>
<comment type="subunit">
    <text evidence="2">Homotetramer.</text>
</comment>
<dbReference type="AlphaFoldDB" id="A0A6A6R8Z6"/>
<dbReference type="InterPro" id="IPR050783">
    <property type="entry name" value="Oxylipin_biosynth_metab"/>
</dbReference>
<dbReference type="CDD" id="cd20612">
    <property type="entry name" value="CYP_LDS-like_C"/>
    <property type="match status" value="1"/>
</dbReference>
<dbReference type="Pfam" id="PF03098">
    <property type="entry name" value="An_peroxidase"/>
    <property type="match status" value="1"/>
</dbReference>
<evidence type="ECO:0000256" key="1">
    <source>
        <dbReference type="ARBA" id="ARBA00000699"/>
    </source>
</evidence>
<feature type="binding site" description="axial binding residue" evidence="10">
    <location>
        <position position="413"/>
    </location>
    <ligand>
        <name>heme b</name>
        <dbReference type="ChEBI" id="CHEBI:60344"/>
    </ligand>
    <ligandPart>
        <name>Fe</name>
        <dbReference type="ChEBI" id="CHEBI:18248"/>
    </ligandPart>
</feature>
<dbReference type="InterPro" id="IPR019791">
    <property type="entry name" value="Haem_peroxidase_animal"/>
</dbReference>
<keyword evidence="12" id="KW-1185">Reference proteome</keyword>
<protein>
    <recommendedName>
        <fullName evidence="3">linoleate 8R-lipoxygenase</fullName>
        <ecNumber evidence="3">1.13.11.60</ecNumber>
    </recommendedName>
</protein>
<evidence type="ECO:0000256" key="10">
    <source>
        <dbReference type="PIRSR" id="PIRSR619791-2"/>
    </source>
</evidence>
<dbReference type="InterPro" id="IPR001128">
    <property type="entry name" value="Cyt_P450"/>
</dbReference>
<dbReference type="PRINTS" id="PR00457">
    <property type="entry name" value="ANPEROXIDASE"/>
</dbReference>
<dbReference type="Gene3D" id="1.10.640.10">
    <property type="entry name" value="Haem peroxidase domain superfamily, animal type"/>
    <property type="match status" value="1"/>
</dbReference>
<evidence type="ECO:0000256" key="2">
    <source>
        <dbReference type="ARBA" id="ARBA00011881"/>
    </source>
</evidence>
<accession>A0A6A6R8Z6</accession>
<evidence type="ECO:0000313" key="11">
    <source>
        <dbReference type="EMBL" id="KAF2500892.1"/>
    </source>
</evidence>
<dbReference type="Gene3D" id="1.10.630.10">
    <property type="entry name" value="Cytochrome P450"/>
    <property type="match status" value="1"/>
</dbReference>
<dbReference type="InterPro" id="IPR017972">
    <property type="entry name" value="Cyt_P450_CS"/>
</dbReference>
<dbReference type="Proteomes" id="UP000799750">
    <property type="component" value="Unassembled WGS sequence"/>
</dbReference>
<keyword evidence="8 10" id="KW-0408">Iron</keyword>
<dbReference type="GO" id="GO:0052878">
    <property type="term" value="F:linoleate 8R-lipoxygenase activity"/>
    <property type="evidence" value="ECO:0007669"/>
    <property type="project" value="UniProtKB-EC"/>
</dbReference>
<keyword evidence="7" id="KW-0560">Oxidoreductase</keyword>
<dbReference type="CDD" id="cd09817">
    <property type="entry name" value="linoleate_diol_synthase_like"/>
    <property type="match status" value="1"/>
</dbReference>
<evidence type="ECO:0000313" key="12">
    <source>
        <dbReference type="Proteomes" id="UP000799750"/>
    </source>
</evidence>
<dbReference type="GO" id="GO:0005506">
    <property type="term" value="F:iron ion binding"/>
    <property type="evidence" value="ECO:0007669"/>
    <property type="project" value="InterPro"/>
</dbReference>
<dbReference type="PANTHER" id="PTHR11903:SF13">
    <property type="entry name" value="LINOLEATE 10R-LIPOXYGENASE"/>
    <property type="match status" value="1"/>
</dbReference>
<organism evidence="11 12">
    <name type="scientific">Lophium mytilinum</name>
    <dbReference type="NCBI Taxonomy" id="390894"/>
    <lineage>
        <taxon>Eukaryota</taxon>
        <taxon>Fungi</taxon>
        <taxon>Dikarya</taxon>
        <taxon>Ascomycota</taxon>
        <taxon>Pezizomycotina</taxon>
        <taxon>Dothideomycetes</taxon>
        <taxon>Pleosporomycetidae</taxon>
        <taxon>Mytilinidiales</taxon>
        <taxon>Mytilinidiaceae</taxon>
        <taxon>Lophium</taxon>
    </lineage>
</organism>
<comment type="catalytic activity">
    <reaction evidence="1">
        <text>(9Z,12Z)-octadecadienoate + O2 = (8R,9Z,12Z)-8-hydroperoxyoctadeca-9,12-dienoate</text>
        <dbReference type="Rhea" id="RHEA:25395"/>
        <dbReference type="ChEBI" id="CHEBI:15379"/>
        <dbReference type="ChEBI" id="CHEBI:30245"/>
        <dbReference type="ChEBI" id="CHEBI:58659"/>
        <dbReference type="EC" id="1.13.11.60"/>
    </reaction>
</comment>
<dbReference type="InterPro" id="IPR018247">
    <property type="entry name" value="EF_Hand_1_Ca_BS"/>
</dbReference>
<evidence type="ECO:0000256" key="5">
    <source>
        <dbReference type="ARBA" id="ARBA00022723"/>
    </source>
</evidence>
<sequence>MTAPEEKYQAGESYAGEQKKARNFFADPKAIATSLLRDYASVRSKIKLHELIPIIQDLLNKGEPLDDKKGSTETLIHVLTTLPEGSQTRINLTNKLIDTLWDNLQHPPLSYMGGDVKFEVETDKKDEKLTDTIEYKSPENGVTITETMPQPPHAMYQYRTPDGSYNNILTPDLGRAGTPYAKSVHTTKKLHGVKPDPGLLFDLLMAREEGTFKENPAGISSILFYHASIIIHDIFRTNRTNMNISDTSSYLDLAPLYGSSLADQLEIRTMKEGKLKPDTFHEKRLLGQPPGVNVMLVMYNRFHNYVAGILLKINENGRFSLAQLKNPTPEDIAKAVAKQDHDLFNTARLIVGGLYINICLHDYLRAITNTHHSDSTWTLDPRVDIDKHFDPEGAPRGIGNQVSVEFNLLYRFHSCISKRDEKWTNDFFLSAFPGKTMEDINKIDMYELLGALQKFFGNLDPDPSKREFGGLHRQDNGMFKDEDLVKVMKESMEDPAGCFGARMVPKALRVVEILGIMQGRRWQVASLNEFRDFFGLKRHAKFSDINSDTEIAGLLEKLYTHPDMVELYPGLMIEDFKPALNPGCGICPTYSVGRAVLSDAITLVRSDRFNTIDYTVSNLTAWGYNEVQQDYKTLGGSMFYKLIQRALPGWFPFNSLHVMQPMYTKKANEAIAKEIGTIQLYTDKDPKAPRPIHVLAEQAAVKEVLQDKQRFVVPWLPAVNDLFPGSGKDFSWFMLGADKPENAAQKRLVQDVFHSVPGFGAAVSNFVAEVGSKLLAKETFEMKKDLYQIDFIRDIAIPLNAQLLADVFYLDIRTDENKSGSLSPTELYKHLLNIRVWGVNNNDPAMAWNRRRWAQEGAAIMTETGRTLVKDVAGEKGSLGLAGYLAAMFSEKYRSRSAAIKQGSLRSCGRKIVEGFLARGKTPEETADICWLTAFGGIGVPVSALCEIMQLFLREENKEHWNRVQSLAAANDDQMLRSYVLEALRLTTAQRNLRIATQAVTLEGQDIKPGEAVVLLLGAAGRDPKAVRDADKFIPTRKQDGLITAFSTGPHDCVGREIATAFIVGMVKLAAGLKDLRPAPGLMGTVKTIQVGTERCYLNDSWSYLSFDASTWKLHFSGHGKGSFKAPPAQVGQSLGLGQIEAILGKRKAELDLVD</sequence>
<keyword evidence="4" id="KW-0575">Peroxidase</keyword>
<dbReference type="OrthoDB" id="823504at2759"/>
<name>A0A6A6R8Z6_9PEZI</name>
<dbReference type="SUPFAM" id="SSF48113">
    <property type="entry name" value="Heme-dependent peroxidases"/>
    <property type="match status" value="1"/>
</dbReference>
<dbReference type="GO" id="GO:0020037">
    <property type="term" value="F:heme binding"/>
    <property type="evidence" value="ECO:0007669"/>
    <property type="project" value="InterPro"/>
</dbReference>
<evidence type="ECO:0000256" key="9">
    <source>
        <dbReference type="ARBA" id="ARBA00023235"/>
    </source>
</evidence>
<dbReference type="InterPro" id="IPR036396">
    <property type="entry name" value="Cyt_P450_sf"/>
</dbReference>
<dbReference type="GO" id="GO:0006979">
    <property type="term" value="P:response to oxidative stress"/>
    <property type="evidence" value="ECO:0007669"/>
    <property type="project" value="InterPro"/>
</dbReference>
<keyword evidence="9" id="KW-0413">Isomerase</keyword>
<dbReference type="InterPro" id="IPR034812">
    <property type="entry name" value="Ppo-like_N"/>
</dbReference>
<evidence type="ECO:0000256" key="8">
    <source>
        <dbReference type="ARBA" id="ARBA00023004"/>
    </source>
</evidence>
<dbReference type="EC" id="1.13.11.60" evidence="3"/>
<dbReference type="GO" id="GO:0004497">
    <property type="term" value="F:monooxygenase activity"/>
    <property type="evidence" value="ECO:0007669"/>
    <property type="project" value="InterPro"/>
</dbReference>